<protein>
    <recommendedName>
        <fullName evidence="2">Putative auto-transporter adhesin head GIN domain-containing protein</fullName>
    </recommendedName>
</protein>
<evidence type="ECO:0000256" key="1">
    <source>
        <dbReference type="SAM" id="SignalP"/>
    </source>
</evidence>
<dbReference type="AlphaFoldDB" id="A0A0C1G613"/>
<dbReference type="EMBL" id="JSYN01000005">
    <property type="protein sequence ID" value="KIA95534.1"/>
    <property type="molecule type" value="Genomic_DNA"/>
</dbReference>
<dbReference type="InterPro" id="IPR021255">
    <property type="entry name" value="DUF2807"/>
</dbReference>
<reference evidence="3 4" key="1">
    <citation type="submission" date="2014-10" db="EMBL/GenBank/DDBJ databases">
        <title>Pedobacter Kyungheensis.</title>
        <authorList>
            <person name="Anderson B.M."/>
            <person name="Newman J.D."/>
        </authorList>
    </citation>
    <scope>NUCLEOTIDE SEQUENCE [LARGE SCALE GENOMIC DNA]</scope>
    <source>
        <strain evidence="3 4">KACC 16221</strain>
    </source>
</reference>
<accession>A0A0C1G613</accession>
<keyword evidence="4" id="KW-1185">Reference proteome</keyword>
<dbReference type="RefSeq" id="WP_039473270.1">
    <property type="nucleotide sequence ID" value="NZ_JSYN01000005.1"/>
</dbReference>
<keyword evidence="1" id="KW-0732">Signal</keyword>
<sequence length="243" mass="24551">MKKLFALLLASLTLTSGISSTASAHTQPNTASYQKDDRDVKNFNGVASAGPINVIVTLGNTENCRLEGDADALATIVTEVKSGVLVIRPQTSIRSWSNKYDGKKITAYVTAKELASLTVSGDGGITVNGKISTGSLTTTVSGSGSIKAAADVDNYSGVISGSGSINITGGADHAKVVISSSGAFAGKSFAVKTLTTTISGSGTVNIAVDESIRAVISGSGSVNYSGNPTVDKTVIGSGKVRKV</sequence>
<name>A0A0C1G613_9SPHI</name>
<organism evidence="3 4">
    <name type="scientific">Pedobacter kyungheensis</name>
    <dbReference type="NCBI Taxonomy" id="1069985"/>
    <lineage>
        <taxon>Bacteria</taxon>
        <taxon>Pseudomonadati</taxon>
        <taxon>Bacteroidota</taxon>
        <taxon>Sphingobacteriia</taxon>
        <taxon>Sphingobacteriales</taxon>
        <taxon>Sphingobacteriaceae</taxon>
        <taxon>Pedobacter</taxon>
    </lineage>
</organism>
<evidence type="ECO:0000313" key="4">
    <source>
        <dbReference type="Proteomes" id="UP000031246"/>
    </source>
</evidence>
<dbReference type="OrthoDB" id="794214at2"/>
<evidence type="ECO:0000313" key="3">
    <source>
        <dbReference type="EMBL" id="KIA95534.1"/>
    </source>
</evidence>
<dbReference type="Pfam" id="PF10988">
    <property type="entry name" value="DUF2807"/>
    <property type="match status" value="1"/>
</dbReference>
<dbReference type="Gene3D" id="2.160.20.120">
    <property type="match status" value="1"/>
</dbReference>
<feature type="chain" id="PRO_5002145686" description="Putative auto-transporter adhesin head GIN domain-containing protein" evidence="1">
    <location>
        <begin position="25"/>
        <end position="243"/>
    </location>
</feature>
<evidence type="ECO:0000259" key="2">
    <source>
        <dbReference type="Pfam" id="PF10988"/>
    </source>
</evidence>
<gene>
    <name evidence="3" type="ORF">OC25_06795</name>
</gene>
<dbReference type="PANTHER" id="PTHR39200">
    <property type="entry name" value="HYPOTHETICAL EXPORTED PROTEIN"/>
    <property type="match status" value="1"/>
</dbReference>
<dbReference type="PANTHER" id="PTHR39200:SF1">
    <property type="entry name" value="AUTO-TRANSPORTER ADHESIN HEAD GIN DOMAIN-CONTAINING PROTEIN-RELATED"/>
    <property type="match status" value="1"/>
</dbReference>
<feature type="signal peptide" evidence="1">
    <location>
        <begin position="1"/>
        <end position="24"/>
    </location>
</feature>
<proteinExistence type="predicted"/>
<feature type="domain" description="Putative auto-transporter adhesin head GIN" evidence="2">
    <location>
        <begin position="42"/>
        <end position="228"/>
    </location>
</feature>
<comment type="caution">
    <text evidence="3">The sequence shown here is derived from an EMBL/GenBank/DDBJ whole genome shotgun (WGS) entry which is preliminary data.</text>
</comment>
<dbReference type="Proteomes" id="UP000031246">
    <property type="component" value="Unassembled WGS sequence"/>
</dbReference>